<dbReference type="PROSITE" id="PS50195">
    <property type="entry name" value="PX"/>
    <property type="match status" value="1"/>
</dbReference>
<keyword evidence="3" id="KW-1185">Reference proteome</keyword>
<dbReference type="Gene3D" id="3.30.1520.10">
    <property type="entry name" value="Phox-like domain"/>
    <property type="match status" value="1"/>
</dbReference>
<organism evidence="2 3">
    <name type="scientific">Jimgerdemannia flammicorona</name>
    <dbReference type="NCBI Taxonomy" id="994334"/>
    <lineage>
        <taxon>Eukaryota</taxon>
        <taxon>Fungi</taxon>
        <taxon>Fungi incertae sedis</taxon>
        <taxon>Mucoromycota</taxon>
        <taxon>Mucoromycotina</taxon>
        <taxon>Endogonomycetes</taxon>
        <taxon>Endogonales</taxon>
        <taxon>Endogonaceae</taxon>
        <taxon>Jimgerdemannia</taxon>
    </lineage>
</organism>
<dbReference type="GO" id="GO:0032266">
    <property type="term" value="F:phosphatidylinositol-3-phosphate binding"/>
    <property type="evidence" value="ECO:0007669"/>
    <property type="project" value="TreeGrafter"/>
</dbReference>
<evidence type="ECO:0000313" key="2">
    <source>
        <dbReference type="EMBL" id="RUS29314.1"/>
    </source>
</evidence>
<dbReference type="GO" id="GO:0005768">
    <property type="term" value="C:endosome"/>
    <property type="evidence" value="ECO:0007669"/>
    <property type="project" value="TreeGrafter"/>
</dbReference>
<dbReference type="AlphaFoldDB" id="A0A433QHT4"/>
<dbReference type="SUPFAM" id="SSF64268">
    <property type="entry name" value="PX domain"/>
    <property type="match status" value="1"/>
</dbReference>
<comment type="caution">
    <text evidence="2">The sequence shown here is derived from an EMBL/GenBank/DDBJ whole genome shotgun (WGS) entry which is preliminary data.</text>
</comment>
<reference evidence="2 3" key="1">
    <citation type="journal article" date="2018" name="New Phytol.">
        <title>Phylogenomics of Endogonaceae and evolution of mycorrhizas within Mucoromycota.</title>
        <authorList>
            <person name="Chang Y."/>
            <person name="Desiro A."/>
            <person name="Na H."/>
            <person name="Sandor L."/>
            <person name="Lipzen A."/>
            <person name="Clum A."/>
            <person name="Barry K."/>
            <person name="Grigoriev I.V."/>
            <person name="Martin F.M."/>
            <person name="Stajich J.E."/>
            <person name="Smith M.E."/>
            <person name="Bonito G."/>
            <person name="Spatafora J.W."/>
        </authorList>
    </citation>
    <scope>NUCLEOTIDE SEQUENCE [LARGE SCALE GENOMIC DNA]</scope>
    <source>
        <strain evidence="2 3">AD002</strain>
    </source>
</reference>
<dbReference type="EMBL" id="RBNJ01005306">
    <property type="protein sequence ID" value="RUS29314.1"/>
    <property type="molecule type" value="Genomic_DNA"/>
</dbReference>
<evidence type="ECO:0000259" key="1">
    <source>
        <dbReference type="PROSITE" id="PS50195"/>
    </source>
</evidence>
<dbReference type="InterPro" id="IPR053055">
    <property type="entry name" value="VPS17"/>
</dbReference>
<dbReference type="SMART" id="SM00312">
    <property type="entry name" value="PX"/>
    <property type="match status" value="1"/>
</dbReference>
<dbReference type="GO" id="GO:0042147">
    <property type="term" value="P:retrograde transport, endosome to Golgi"/>
    <property type="evidence" value="ECO:0007669"/>
    <property type="project" value="TreeGrafter"/>
</dbReference>
<dbReference type="GO" id="GO:0006886">
    <property type="term" value="P:intracellular protein transport"/>
    <property type="evidence" value="ECO:0007669"/>
    <property type="project" value="TreeGrafter"/>
</dbReference>
<protein>
    <recommendedName>
        <fullName evidence="1">PX domain-containing protein</fullName>
    </recommendedName>
</protein>
<dbReference type="InterPro" id="IPR001683">
    <property type="entry name" value="PX_dom"/>
</dbReference>
<accession>A0A433QHT4</accession>
<dbReference type="Pfam" id="PF00787">
    <property type="entry name" value="PX"/>
    <property type="match status" value="1"/>
</dbReference>
<gene>
    <name evidence="2" type="ORF">BC938DRAFT_480805</name>
</gene>
<feature type="domain" description="PX" evidence="1">
    <location>
        <begin position="51"/>
        <end position="169"/>
    </location>
</feature>
<dbReference type="InterPro" id="IPR036871">
    <property type="entry name" value="PX_dom_sf"/>
</dbReference>
<name>A0A433QHT4_9FUNG</name>
<dbReference type="Proteomes" id="UP000274822">
    <property type="component" value="Unassembled WGS sequence"/>
</dbReference>
<dbReference type="GO" id="GO:0030905">
    <property type="term" value="C:retromer, tubulation complex"/>
    <property type="evidence" value="ECO:0007669"/>
    <property type="project" value="TreeGrafter"/>
</dbReference>
<dbReference type="PANTHER" id="PTHR47433:SF1">
    <property type="entry name" value="VACUOLAR PROTEIN SORTING-ASSOCIATED PROTEIN 17"/>
    <property type="match status" value="1"/>
</dbReference>
<dbReference type="GO" id="GO:0005829">
    <property type="term" value="C:cytosol"/>
    <property type="evidence" value="ECO:0007669"/>
    <property type="project" value="GOC"/>
</dbReference>
<proteinExistence type="predicted"/>
<dbReference type="PANTHER" id="PTHR47433">
    <property type="entry name" value="VACUOLAR PROTEIN SORTING-ASSOCIATED PROTEIN 17"/>
    <property type="match status" value="1"/>
</dbReference>
<sequence length="258" mass="29493">MHSAVSRELTFLQTAESGHPTLLLSSLSTMTYLNNDDPNHEPAYIPPPHNDLEDGFLRITIIHLDRNRKDPLYKFDATTNLLRYKRSIFKSVERTYSEFERLHNHLSIVDEECLVPALPLFTTSAATPEEDERRARANMQRWFERITIHPRLSKDDELREFIQSDFGFLPQTKPRPARRPVGTLRMLTANLGLAAPVTVNDTDEQFVEFAEQVDEVTDCIAVAGRAVEKEVKARKGVYLGGVDGELWDDGEWNGGRRD</sequence>
<evidence type="ECO:0000313" key="3">
    <source>
        <dbReference type="Proteomes" id="UP000274822"/>
    </source>
</evidence>